<keyword evidence="2" id="KW-0808">Transferase</keyword>
<sequence length="443" mass="48702">MSASSVYSSFTLHPSLAVFSQDGKRGVYSSDDIEENTVLAKIPLSATLSKTQLLSHPLFSSLSSFLSPTGPSSLSTDDLLAVAIHLCRTTALLDTISFNPFAKLFPRTYKSPIFFAPGSLSYDALRGTSLLRTTQVLQGQIQQDHERLNSLLKQYNSLHEEPHFPVDEDFPLECYVHSLFSVYSRGADVNFGGGDGEEVVNRERMIVPFLDMFNHSSESEVHYKYSADSSDIYIYSGASPIKAGAEVHLNYGPVPNSKLLLFYGFSIQDNKEDFVDIYVPLQEGVPGREEKAKLLQETFPGFIPNAPFQLKSDGSLPCSLLSLLRVLPLPPSSLPSDVMVPISAESEASALSALEAALESMSQNVAISLLEVAGRIEDREGVEEEKEDYEFARIYAESELQILSTTLGVVREAKEKETGGKQEEVQVEVQVEMVKEGAMESVD</sequence>
<dbReference type="PANTHER" id="PTHR13271:SF137">
    <property type="entry name" value="SET DOMAIN-CONTAINING PROTEIN"/>
    <property type="match status" value="1"/>
</dbReference>
<protein>
    <recommendedName>
        <fullName evidence="4">SET domain-containing protein</fullName>
    </recommendedName>
</protein>
<evidence type="ECO:0000256" key="2">
    <source>
        <dbReference type="ARBA" id="ARBA00022679"/>
    </source>
</evidence>
<dbReference type="AlphaFoldDB" id="A0A9W7GFH0"/>
<dbReference type="GO" id="GO:0016279">
    <property type="term" value="F:protein-lysine N-methyltransferase activity"/>
    <property type="evidence" value="ECO:0007669"/>
    <property type="project" value="TreeGrafter"/>
</dbReference>
<name>A0A9W7GFH0_9STRA</name>
<gene>
    <name evidence="5" type="ORF">TrCOL_g8312</name>
</gene>
<comment type="caution">
    <text evidence="5">The sequence shown here is derived from an EMBL/GenBank/DDBJ whole genome shotgun (WGS) entry which is preliminary data.</text>
</comment>
<accession>A0A9W7GFH0</accession>
<evidence type="ECO:0000313" key="5">
    <source>
        <dbReference type="EMBL" id="GMI44407.1"/>
    </source>
</evidence>
<keyword evidence="3" id="KW-0949">S-adenosyl-L-methionine</keyword>
<dbReference type="PROSITE" id="PS50280">
    <property type="entry name" value="SET"/>
    <property type="match status" value="1"/>
</dbReference>
<evidence type="ECO:0000259" key="4">
    <source>
        <dbReference type="PROSITE" id="PS50280"/>
    </source>
</evidence>
<dbReference type="InterPro" id="IPR046341">
    <property type="entry name" value="SET_dom_sf"/>
</dbReference>
<evidence type="ECO:0000256" key="1">
    <source>
        <dbReference type="ARBA" id="ARBA00022603"/>
    </source>
</evidence>
<dbReference type="Gene3D" id="3.90.1420.10">
    <property type="entry name" value="Rubisco LSMT, substrate-binding domain"/>
    <property type="match status" value="1"/>
</dbReference>
<dbReference type="EMBL" id="BRYA01000214">
    <property type="protein sequence ID" value="GMI44407.1"/>
    <property type="molecule type" value="Genomic_DNA"/>
</dbReference>
<dbReference type="InterPro" id="IPR050600">
    <property type="entry name" value="SETD3_SETD6_MTase"/>
</dbReference>
<dbReference type="SUPFAM" id="SSF81822">
    <property type="entry name" value="RuBisCo LSMT C-terminal, substrate-binding domain"/>
    <property type="match status" value="1"/>
</dbReference>
<feature type="domain" description="SET" evidence="4">
    <location>
        <begin position="14"/>
        <end position="252"/>
    </location>
</feature>
<dbReference type="Gene3D" id="3.90.1410.10">
    <property type="entry name" value="set domain protein methyltransferase, domain 1"/>
    <property type="match status" value="1"/>
</dbReference>
<evidence type="ECO:0000313" key="6">
    <source>
        <dbReference type="Proteomes" id="UP001165065"/>
    </source>
</evidence>
<dbReference type="Proteomes" id="UP001165065">
    <property type="component" value="Unassembled WGS sequence"/>
</dbReference>
<dbReference type="PANTHER" id="PTHR13271">
    <property type="entry name" value="UNCHARACTERIZED PUTATIVE METHYLTRANSFERASE"/>
    <property type="match status" value="1"/>
</dbReference>
<keyword evidence="1" id="KW-0489">Methyltransferase</keyword>
<dbReference type="SUPFAM" id="SSF82199">
    <property type="entry name" value="SET domain"/>
    <property type="match status" value="1"/>
</dbReference>
<reference evidence="6" key="1">
    <citation type="journal article" date="2023" name="Commun. Biol.">
        <title>Genome analysis of Parmales, the sister group of diatoms, reveals the evolutionary specialization of diatoms from phago-mixotrophs to photoautotrophs.</title>
        <authorList>
            <person name="Ban H."/>
            <person name="Sato S."/>
            <person name="Yoshikawa S."/>
            <person name="Yamada K."/>
            <person name="Nakamura Y."/>
            <person name="Ichinomiya M."/>
            <person name="Sato N."/>
            <person name="Blanc-Mathieu R."/>
            <person name="Endo H."/>
            <person name="Kuwata A."/>
            <person name="Ogata H."/>
        </authorList>
    </citation>
    <scope>NUCLEOTIDE SEQUENCE [LARGE SCALE GENOMIC DNA]</scope>
</reference>
<organism evidence="5 6">
    <name type="scientific">Triparma columacea</name>
    <dbReference type="NCBI Taxonomy" id="722753"/>
    <lineage>
        <taxon>Eukaryota</taxon>
        <taxon>Sar</taxon>
        <taxon>Stramenopiles</taxon>
        <taxon>Ochrophyta</taxon>
        <taxon>Bolidophyceae</taxon>
        <taxon>Parmales</taxon>
        <taxon>Triparmaceae</taxon>
        <taxon>Triparma</taxon>
    </lineage>
</organism>
<dbReference type="CDD" id="cd10527">
    <property type="entry name" value="SET_LSMT"/>
    <property type="match status" value="1"/>
</dbReference>
<proteinExistence type="predicted"/>
<keyword evidence="6" id="KW-1185">Reference proteome</keyword>
<dbReference type="GO" id="GO:0032259">
    <property type="term" value="P:methylation"/>
    <property type="evidence" value="ECO:0007669"/>
    <property type="project" value="UniProtKB-KW"/>
</dbReference>
<dbReference type="OrthoDB" id="341421at2759"/>
<evidence type="ECO:0000256" key="3">
    <source>
        <dbReference type="ARBA" id="ARBA00022691"/>
    </source>
</evidence>
<dbReference type="InterPro" id="IPR001214">
    <property type="entry name" value="SET_dom"/>
</dbReference>
<dbReference type="InterPro" id="IPR036464">
    <property type="entry name" value="Rubisco_LSMT_subst-bd_sf"/>
</dbReference>